<proteinExistence type="predicted"/>
<dbReference type="Proteomes" id="UP000178127">
    <property type="component" value="Unassembled WGS sequence"/>
</dbReference>
<evidence type="ECO:0000313" key="2">
    <source>
        <dbReference type="Proteomes" id="UP000178127"/>
    </source>
</evidence>
<dbReference type="AlphaFoldDB" id="A0A1F4V9B0"/>
<comment type="caution">
    <text evidence="1">The sequence shown here is derived from an EMBL/GenBank/DDBJ whole genome shotgun (WGS) entry which is preliminary data.</text>
</comment>
<evidence type="ECO:0000313" key="1">
    <source>
        <dbReference type="EMBL" id="OGC53243.1"/>
    </source>
</evidence>
<dbReference type="EMBL" id="MEVD01000015">
    <property type="protein sequence ID" value="OGC53243.1"/>
    <property type="molecule type" value="Genomic_DNA"/>
</dbReference>
<dbReference type="InterPro" id="IPR023214">
    <property type="entry name" value="HAD_sf"/>
</dbReference>
<accession>A0A1F4V9B0</accession>
<sequence length="133" mass="15719">MIKAICFDLDGVYFTSDSFKNFKNNLPKEINDEEKVSYVLAKSEEMLMFKTGKMSEDDYWNYATRELKIKTDLNGICDCLRESYNINYDVADYIEKVRRAGYKSCVCTNNFITRVRELDNEWGFLDLFDVKVF</sequence>
<dbReference type="STRING" id="1802620.A3D91_02370"/>
<dbReference type="Gene3D" id="3.40.50.1000">
    <property type="entry name" value="HAD superfamily/HAD-like"/>
    <property type="match status" value="1"/>
</dbReference>
<gene>
    <name evidence="1" type="ORF">A3D91_02370</name>
</gene>
<reference evidence="1 2" key="1">
    <citation type="journal article" date="2016" name="Nat. Commun.">
        <title>Thousands of microbial genomes shed light on interconnected biogeochemical processes in an aquifer system.</title>
        <authorList>
            <person name="Anantharaman K."/>
            <person name="Brown C.T."/>
            <person name="Hug L.A."/>
            <person name="Sharon I."/>
            <person name="Castelle C.J."/>
            <person name="Probst A.J."/>
            <person name="Thomas B.C."/>
            <person name="Singh A."/>
            <person name="Wilkins M.J."/>
            <person name="Karaoz U."/>
            <person name="Brodie E.L."/>
            <person name="Williams K.H."/>
            <person name="Hubbard S.S."/>
            <person name="Banfield J.F."/>
        </authorList>
    </citation>
    <scope>NUCLEOTIDE SEQUENCE [LARGE SCALE GENOMIC DNA]</scope>
</reference>
<protein>
    <submittedName>
        <fullName evidence="1">Uncharacterized protein</fullName>
    </submittedName>
</protein>
<dbReference type="SUPFAM" id="SSF56784">
    <property type="entry name" value="HAD-like"/>
    <property type="match status" value="1"/>
</dbReference>
<organism evidence="1 2">
    <name type="scientific">candidate division WWE3 bacterium RIFCSPHIGHO2_02_FULL_38_14</name>
    <dbReference type="NCBI Taxonomy" id="1802620"/>
    <lineage>
        <taxon>Bacteria</taxon>
        <taxon>Katanobacteria</taxon>
    </lineage>
</organism>
<name>A0A1F4V9B0_UNCKA</name>
<dbReference type="InterPro" id="IPR036412">
    <property type="entry name" value="HAD-like_sf"/>
</dbReference>